<keyword evidence="2" id="KW-0472">Membrane</keyword>
<dbReference type="HOGENOM" id="CLU_2006284_0_0_1"/>
<evidence type="ECO:0000256" key="1">
    <source>
        <dbReference type="SAM" id="MobiDB-lite"/>
    </source>
</evidence>
<feature type="compositionally biased region" description="Low complexity" evidence="1">
    <location>
        <begin position="134"/>
        <end position="145"/>
    </location>
</feature>
<name>B4PVB4_DROYA</name>
<proteinExistence type="predicted"/>
<evidence type="ECO:0000313" key="3">
    <source>
        <dbReference type="EMBL" id="EDW95783.2"/>
    </source>
</evidence>
<protein>
    <submittedName>
        <fullName evidence="3">Uncharacterized protein, isoform A</fullName>
    </submittedName>
</protein>
<accession>B4PVB4</accession>
<keyword evidence="2" id="KW-0812">Transmembrane</keyword>
<feature type="region of interest" description="Disordered" evidence="1">
    <location>
        <begin position="78"/>
        <end position="109"/>
    </location>
</feature>
<organism evidence="3 4">
    <name type="scientific">Drosophila yakuba</name>
    <name type="common">Fruit fly</name>
    <dbReference type="NCBI Taxonomy" id="7245"/>
    <lineage>
        <taxon>Eukaryota</taxon>
        <taxon>Metazoa</taxon>
        <taxon>Ecdysozoa</taxon>
        <taxon>Arthropoda</taxon>
        <taxon>Hexapoda</taxon>
        <taxon>Insecta</taxon>
        <taxon>Pterygota</taxon>
        <taxon>Neoptera</taxon>
        <taxon>Endopterygota</taxon>
        <taxon>Diptera</taxon>
        <taxon>Brachycera</taxon>
        <taxon>Muscomorpha</taxon>
        <taxon>Ephydroidea</taxon>
        <taxon>Drosophilidae</taxon>
        <taxon>Drosophila</taxon>
        <taxon>Sophophora</taxon>
    </lineage>
</organism>
<feature type="transmembrane region" description="Helical" evidence="2">
    <location>
        <begin position="39"/>
        <end position="58"/>
    </location>
</feature>
<dbReference type="Proteomes" id="UP000002282">
    <property type="component" value="Chromosome 3R"/>
</dbReference>
<dbReference type="AlphaFoldDB" id="B4PVB4"/>
<dbReference type="OrthoDB" id="7869026at2759"/>
<feature type="compositionally biased region" description="Low complexity" evidence="1">
    <location>
        <begin position="99"/>
        <end position="109"/>
    </location>
</feature>
<dbReference type="EMBL" id="CM000160">
    <property type="protein sequence ID" value="EDW95783.2"/>
    <property type="molecule type" value="Genomic_DNA"/>
</dbReference>
<sequence>MIKSNLPPLHRFCYKRIHFLKAKHQMFPILQSSTNIKMALYYILVISVLLVLAQGSYLSSVNPETGVGVHHSGVISSGAPAGGITRGHSAASQPQRPISGHGSLSGSVGGSRRVAAVGVAGSRTHGGAVLRPSAGANGRPNAGAADHGKAYLNSHRSQKPY</sequence>
<evidence type="ECO:0000313" key="4">
    <source>
        <dbReference type="Proteomes" id="UP000002282"/>
    </source>
</evidence>
<gene>
    <name evidence="3" type="primary">Dyak\GE25271</name>
    <name evidence="3" type="synonym">dyak_GLEANR_8893</name>
    <name evidence="3" type="synonym">GE25271</name>
    <name evidence="3" type="ORF">Dyak_GE25271</name>
</gene>
<evidence type="ECO:0000256" key="2">
    <source>
        <dbReference type="SAM" id="Phobius"/>
    </source>
</evidence>
<feature type="region of interest" description="Disordered" evidence="1">
    <location>
        <begin position="122"/>
        <end position="161"/>
    </location>
</feature>
<keyword evidence="4" id="KW-1185">Reference proteome</keyword>
<keyword evidence="2" id="KW-1133">Transmembrane helix</keyword>
<reference evidence="3 4" key="1">
    <citation type="journal article" date="2007" name="Nature">
        <title>Evolution of genes and genomes on the Drosophila phylogeny.</title>
        <authorList>
            <consortium name="Drosophila 12 Genomes Consortium"/>
            <person name="Clark A.G."/>
            <person name="Eisen M.B."/>
            <person name="Smith D.R."/>
            <person name="Bergman C.M."/>
            <person name="Oliver B."/>
            <person name="Markow T.A."/>
            <person name="Kaufman T.C."/>
            <person name="Kellis M."/>
            <person name="Gelbart W."/>
            <person name="Iyer V.N."/>
            <person name="Pollard D.A."/>
            <person name="Sackton T.B."/>
            <person name="Larracuente A.M."/>
            <person name="Singh N.D."/>
            <person name="Abad J.P."/>
            <person name="Abt D.N."/>
            <person name="Adryan B."/>
            <person name="Aguade M."/>
            <person name="Akashi H."/>
            <person name="Anderson W.W."/>
            <person name="Aquadro C.F."/>
            <person name="Ardell D.H."/>
            <person name="Arguello R."/>
            <person name="Artieri C.G."/>
            <person name="Barbash D.A."/>
            <person name="Barker D."/>
            <person name="Barsanti P."/>
            <person name="Batterham P."/>
            <person name="Batzoglou S."/>
            <person name="Begun D."/>
            <person name="Bhutkar A."/>
            <person name="Blanco E."/>
            <person name="Bosak S.A."/>
            <person name="Bradley R.K."/>
            <person name="Brand A.D."/>
            <person name="Brent M.R."/>
            <person name="Brooks A.N."/>
            <person name="Brown R.H."/>
            <person name="Butlin R.K."/>
            <person name="Caggese C."/>
            <person name="Calvi B.R."/>
            <person name="Bernardo de Carvalho A."/>
            <person name="Caspi A."/>
            <person name="Castrezana S."/>
            <person name="Celniker S.E."/>
            <person name="Chang J.L."/>
            <person name="Chapple C."/>
            <person name="Chatterji S."/>
            <person name="Chinwalla A."/>
            <person name="Civetta A."/>
            <person name="Clifton S.W."/>
            <person name="Comeron J.M."/>
            <person name="Costello J.C."/>
            <person name="Coyne J.A."/>
            <person name="Daub J."/>
            <person name="David R.G."/>
            <person name="Delcher A.L."/>
            <person name="Delehaunty K."/>
            <person name="Do C.B."/>
            <person name="Ebling H."/>
            <person name="Edwards K."/>
            <person name="Eickbush T."/>
            <person name="Evans J.D."/>
            <person name="Filipski A."/>
            <person name="Findeiss S."/>
            <person name="Freyhult E."/>
            <person name="Fulton L."/>
            <person name="Fulton R."/>
            <person name="Garcia A.C."/>
            <person name="Gardiner A."/>
            <person name="Garfield D.A."/>
            <person name="Garvin B.E."/>
            <person name="Gibson G."/>
            <person name="Gilbert D."/>
            <person name="Gnerre S."/>
            <person name="Godfrey J."/>
            <person name="Good R."/>
            <person name="Gotea V."/>
            <person name="Gravely B."/>
            <person name="Greenberg A.J."/>
            <person name="Griffiths-Jones S."/>
            <person name="Gross S."/>
            <person name="Guigo R."/>
            <person name="Gustafson E.A."/>
            <person name="Haerty W."/>
            <person name="Hahn M.W."/>
            <person name="Halligan D.L."/>
            <person name="Halpern A.L."/>
            <person name="Halter G.M."/>
            <person name="Han M.V."/>
            <person name="Heger A."/>
            <person name="Hillier L."/>
            <person name="Hinrichs A.S."/>
            <person name="Holmes I."/>
            <person name="Hoskins R.A."/>
            <person name="Hubisz M.J."/>
            <person name="Hultmark D."/>
            <person name="Huntley M.A."/>
            <person name="Jaffe D.B."/>
            <person name="Jagadeeshan S."/>
            <person name="Jeck W.R."/>
            <person name="Johnson J."/>
            <person name="Jones C.D."/>
            <person name="Jordan W.C."/>
            <person name="Karpen G.H."/>
            <person name="Kataoka E."/>
            <person name="Keightley P.D."/>
            <person name="Kheradpour P."/>
            <person name="Kirkness E.F."/>
            <person name="Koerich L.B."/>
            <person name="Kristiansen K."/>
            <person name="Kudrna D."/>
            <person name="Kulathinal R.J."/>
            <person name="Kumar S."/>
            <person name="Kwok R."/>
            <person name="Lander E."/>
            <person name="Langley C.H."/>
            <person name="Lapoint R."/>
            <person name="Lazzaro B.P."/>
            <person name="Lee S.J."/>
            <person name="Levesque L."/>
            <person name="Li R."/>
            <person name="Lin C.F."/>
            <person name="Lin M.F."/>
            <person name="Lindblad-Toh K."/>
            <person name="Llopart A."/>
            <person name="Long M."/>
            <person name="Low L."/>
            <person name="Lozovsky E."/>
            <person name="Lu J."/>
            <person name="Luo M."/>
            <person name="Machado C.A."/>
            <person name="Makalowski W."/>
            <person name="Marzo M."/>
            <person name="Matsuda M."/>
            <person name="Matzkin L."/>
            <person name="McAllister B."/>
            <person name="McBride C.S."/>
            <person name="McKernan B."/>
            <person name="McKernan K."/>
            <person name="Mendez-Lago M."/>
            <person name="Minx P."/>
            <person name="Mollenhauer M.U."/>
            <person name="Montooth K."/>
            <person name="Mount S.M."/>
            <person name="Mu X."/>
            <person name="Myers E."/>
            <person name="Negre B."/>
            <person name="Newfeld S."/>
            <person name="Nielsen R."/>
            <person name="Noor M.A."/>
            <person name="O'Grady P."/>
            <person name="Pachter L."/>
            <person name="Papaceit M."/>
            <person name="Parisi M.J."/>
            <person name="Parisi M."/>
            <person name="Parts L."/>
            <person name="Pedersen J.S."/>
            <person name="Pesole G."/>
            <person name="Phillippy A.M."/>
            <person name="Ponting C.P."/>
            <person name="Pop M."/>
            <person name="Porcelli D."/>
            <person name="Powell J.R."/>
            <person name="Prohaska S."/>
            <person name="Pruitt K."/>
            <person name="Puig M."/>
            <person name="Quesneville H."/>
            <person name="Ram K.R."/>
            <person name="Rand D."/>
            <person name="Rasmussen M.D."/>
            <person name="Reed L.K."/>
            <person name="Reenan R."/>
            <person name="Reily A."/>
            <person name="Remington K.A."/>
            <person name="Rieger T.T."/>
            <person name="Ritchie M.G."/>
            <person name="Robin C."/>
            <person name="Rogers Y.H."/>
            <person name="Rohde C."/>
            <person name="Rozas J."/>
            <person name="Rubenfield M.J."/>
            <person name="Ruiz A."/>
            <person name="Russo S."/>
            <person name="Salzberg S.L."/>
            <person name="Sanchez-Gracia A."/>
            <person name="Saranga D.J."/>
            <person name="Sato H."/>
            <person name="Schaeffer S.W."/>
            <person name="Schatz M.C."/>
            <person name="Schlenke T."/>
            <person name="Schwartz R."/>
            <person name="Segarra C."/>
            <person name="Singh R.S."/>
            <person name="Sirot L."/>
            <person name="Sirota M."/>
            <person name="Sisneros N.B."/>
            <person name="Smith C.D."/>
            <person name="Smith T.F."/>
            <person name="Spieth J."/>
            <person name="Stage D.E."/>
            <person name="Stark A."/>
            <person name="Stephan W."/>
            <person name="Strausberg R.L."/>
            <person name="Strempel S."/>
            <person name="Sturgill D."/>
            <person name="Sutton G."/>
            <person name="Sutton G.G."/>
            <person name="Tao W."/>
            <person name="Teichmann S."/>
            <person name="Tobari Y.N."/>
            <person name="Tomimura Y."/>
            <person name="Tsolas J.M."/>
            <person name="Valente V.L."/>
            <person name="Venter E."/>
            <person name="Venter J.C."/>
            <person name="Vicario S."/>
            <person name="Vieira F.G."/>
            <person name="Vilella A.J."/>
            <person name="Villasante A."/>
            <person name="Walenz B."/>
            <person name="Wang J."/>
            <person name="Wasserman M."/>
            <person name="Watts T."/>
            <person name="Wilson D."/>
            <person name="Wilson R.K."/>
            <person name="Wing R.A."/>
            <person name="Wolfner M.F."/>
            <person name="Wong A."/>
            <person name="Wong G.K."/>
            <person name="Wu C.I."/>
            <person name="Wu G."/>
            <person name="Yamamoto D."/>
            <person name="Yang H.P."/>
            <person name="Yang S.P."/>
            <person name="Yorke J.A."/>
            <person name="Yoshida K."/>
            <person name="Zdobnov E."/>
            <person name="Zhang P."/>
            <person name="Zhang Y."/>
            <person name="Zimin A.V."/>
            <person name="Baldwin J."/>
            <person name="Abdouelleil A."/>
            <person name="Abdulkadir J."/>
            <person name="Abebe A."/>
            <person name="Abera B."/>
            <person name="Abreu J."/>
            <person name="Acer S.C."/>
            <person name="Aftuck L."/>
            <person name="Alexander A."/>
            <person name="An P."/>
            <person name="Anderson E."/>
            <person name="Anderson S."/>
            <person name="Arachi H."/>
            <person name="Azer M."/>
            <person name="Bachantsang P."/>
            <person name="Barry A."/>
            <person name="Bayul T."/>
            <person name="Berlin A."/>
            <person name="Bessette D."/>
            <person name="Bloom T."/>
            <person name="Blye J."/>
            <person name="Boguslavskiy L."/>
            <person name="Bonnet C."/>
            <person name="Boukhgalter B."/>
            <person name="Bourzgui I."/>
            <person name="Brown A."/>
            <person name="Cahill P."/>
            <person name="Channer S."/>
            <person name="Cheshatsang Y."/>
            <person name="Chuda L."/>
            <person name="Citroen M."/>
            <person name="Collymore A."/>
            <person name="Cooke P."/>
            <person name="Costello M."/>
            <person name="D'Aco K."/>
            <person name="Daza R."/>
            <person name="De Haan G."/>
            <person name="DeGray S."/>
            <person name="DeMaso C."/>
            <person name="Dhargay N."/>
            <person name="Dooley K."/>
            <person name="Dooley E."/>
            <person name="Doricent M."/>
            <person name="Dorje P."/>
            <person name="Dorjee K."/>
            <person name="Dupes A."/>
            <person name="Elong R."/>
            <person name="Falk J."/>
            <person name="Farina A."/>
            <person name="Faro S."/>
            <person name="Ferguson D."/>
            <person name="Fisher S."/>
            <person name="Foley C.D."/>
            <person name="Franke A."/>
            <person name="Friedrich D."/>
            <person name="Gadbois L."/>
            <person name="Gearin G."/>
            <person name="Gearin C.R."/>
            <person name="Giannoukos G."/>
            <person name="Goode T."/>
            <person name="Graham J."/>
            <person name="Grandbois E."/>
            <person name="Grewal S."/>
            <person name="Gyaltsen K."/>
            <person name="Hafez N."/>
            <person name="Hagos B."/>
            <person name="Hall J."/>
            <person name="Henson C."/>
            <person name="Hollinger A."/>
            <person name="Honan T."/>
            <person name="Huard M.D."/>
            <person name="Hughes L."/>
            <person name="Hurhula B."/>
            <person name="Husby M.E."/>
            <person name="Kamat A."/>
            <person name="Kanga B."/>
            <person name="Kashin S."/>
            <person name="Khazanovich D."/>
            <person name="Kisner P."/>
            <person name="Lance K."/>
            <person name="Lara M."/>
            <person name="Lee W."/>
            <person name="Lennon N."/>
            <person name="Letendre F."/>
            <person name="LeVine R."/>
            <person name="Lipovsky A."/>
            <person name="Liu X."/>
            <person name="Liu J."/>
            <person name="Liu S."/>
            <person name="Lokyitsang T."/>
            <person name="Lokyitsang Y."/>
            <person name="Lubonja R."/>
            <person name="Lui A."/>
            <person name="MacDonald P."/>
            <person name="Magnisalis V."/>
            <person name="Maru K."/>
            <person name="Matthews C."/>
            <person name="McCusker W."/>
            <person name="McDonough S."/>
            <person name="Mehta T."/>
            <person name="Meldrim J."/>
            <person name="Meneus L."/>
            <person name="Mihai O."/>
            <person name="Mihalev A."/>
            <person name="Mihova T."/>
            <person name="Mittelman R."/>
            <person name="Mlenga V."/>
            <person name="Montmayeur A."/>
            <person name="Mulrain L."/>
            <person name="Navidi A."/>
            <person name="Naylor J."/>
            <person name="Negash T."/>
            <person name="Nguyen T."/>
            <person name="Nguyen N."/>
            <person name="Nicol R."/>
            <person name="Norbu C."/>
            <person name="Norbu N."/>
            <person name="Novod N."/>
            <person name="O'Neill B."/>
            <person name="Osman S."/>
            <person name="Markiewicz E."/>
            <person name="Oyono O.L."/>
            <person name="Patti C."/>
            <person name="Phunkhang P."/>
            <person name="Pierre F."/>
            <person name="Priest M."/>
            <person name="Raghuraman S."/>
            <person name="Rege F."/>
            <person name="Reyes R."/>
            <person name="Rise C."/>
            <person name="Rogov P."/>
            <person name="Ross K."/>
            <person name="Ryan E."/>
            <person name="Settipalli S."/>
            <person name="Shea T."/>
            <person name="Sherpa N."/>
            <person name="Shi L."/>
            <person name="Shih D."/>
            <person name="Sparrow T."/>
            <person name="Spaulding J."/>
            <person name="Stalker J."/>
            <person name="Stange-Thomann N."/>
            <person name="Stavropoulos S."/>
            <person name="Stone C."/>
            <person name="Strader C."/>
            <person name="Tesfaye S."/>
            <person name="Thomson T."/>
            <person name="Thoulutsang Y."/>
            <person name="Thoulutsang D."/>
            <person name="Topham K."/>
            <person name="Topping I."/>
            <person name="Tsamla T."/>
            <person name="Vassiliev H."/>
            <person name="Vo A."/>
            <person name="Wangchuk T."/>
            <person name="Wangdi T."/>
            <person name="Weiand M."/>
            <person name="Wilkinson J."/>
            <person name="Wilson A."/>
            <person name="Yadav S."/>
            <person name="Young G."/>
            <person name="Yu Q."/>
            <person name="Zembek L."/>
            <person name="Zhong D."/>
            <person name="Zimmer A."/>
            <person name="Zwirko Z."/>
            <person name="Jaffe D.B."/>
            <person name="Alvarez P."/>
            <person name="Brockman W."/>
            <person name="Butler J."/>
            <person name="Chin C."/>
            <person name="Gnerre S."/>
            <person name="Grabherr M."/>
            <person name="Kleber M."/>
            <person name="Mauceli E."/>
            <person name="MacCallum I."/>
        </authorList>
    </citation>
    <scope>NUCLEOTIDE SEQUENCE [LARGE SCALE GENOMIC DNA]</scope>
    <source>
        <strain evidence="4">Tai18E2 / Tucson 14021-0261.01</strain>
    </source>
</reference>
<reference evidence="3 4" key="2">
    <citation type="journal article" date="2007" name="PLoS Biol.">
        <title>Principles of genome evolution in the Drosophila melanogaster species group.</title>
        <authorList>
            <person name="Ranz J.M."/>
            <person name="Maurin D."/>
            <person name="Chan Y.S."/>
            <person name="von Grotthuss M."/>
            <person name="Hillier L.W."/>
            <person name="Roote J."/>
            <person name="Ashburner M."/>
            <person name="Bergman C.M."/>
        </authorList>
    </citation>
    <scope>NUCLEOTIDE SEQUENCE [LARGE SCALE GENOMIC DNA]</scope>
    <source>
        <strain evidence="4">Tai18E2 / Tucson 14021-0261.01</strain>
    </source>
</reference>